<feature type="signal peptide" evidence="1">
    <location>
        <begin position="1"/>
        <end position="19"/>
    </location>
</feature>
<dbReference type="RefSeq" id="WP_206986337.1">
    <property type="nucleotide sequence ID" value="NZ_JAFLQZ010000018.1"/>
</dbReference>
<gene>
    <name evidence="2" type="ORF">J0X19_20720</name>
</gene>
<feature type="chain" id="PRO_5038017455" evidence="1">
    <location>
        <begin position="20"/>
        <end position="227"/>
    </location>
</feature>
<sequence>MPIAFAVGLALTLASAAQAQTPARVATRVDSLRAARYGTPSSVPAVFTFTTGKQVPAFLAYDLPLPTCFLDQVACYETSPERIPPPPAKALSVERLKGMSVNGHHYEALYLKGKPLGLLAENLVAAGPVELFGYAKTKNDMLVPIPLPVGALIVSTGTHDKYYWYVRTQGGPLLEVPRGDNEFAKVMSAYFGANTALSARIQLKEKGARFNDMVELANTFNGQPVMK</sequence>
<keyword evidence="1" id="KW-0732">Signal</keyword>
<proteinExistence type="predicted"/>
<evidence type="ECO:0000256" key="1">
    <source>
        <dbReference type="SAM" id="SignalP"/>
    </source>
</evidence>
<keyword evidence="3" id="KW-1185">Reference proteome</keyword>
<comment type="caution">
    <text evidence="2">The sequence shown here is derived from an EMBL/GenBank/DDBJ whole genome shotgun (WGS) entry which is preliminary data.</text>
</comment>
<accession>A0A939F144</accession>
<dbReference type="EMBL" id="JAFLQZ010000018">
    <property type="protein sequence ID" value="MBO0360397.1"/>
    <property type="molecule type" value="Genomic_DNA"/>
</dbReference>
<organism evidence="2 3">
    <name type="scientific">Hymenobacter telluris</name>
    <dbReference type="NCBI Taxonomy" id="2816474"/>
    <lineage>
        <taxon>Bacteria</taxon>
        <taxon>Pseudomonadati</taxon>
        <taxon>Bacteroidota</taxon>
        <taxon>Cytophagia</taxon>
        <taxon>Cytophagales</taxon>
        <taxon>Hymenobacteraceae</taxon>
        <taxon>Hymenobacter</taxon>
    </lineage>
</organism>
<evidence type="ECO:0000313" key="3">
    <source>
        <dbReference type="Proteomes" id="UP000664144"/>
    </source>
</evidence>
<dbReference type="AlphaFoldDB" id="A0A939F144"/>
<name>A0A939F144_9BACT</name>
<reference evidence="2" key="1">
    <citation type="submission" date="2021-03" db="EMBL/GenBank/DDBJ databases">
        <authorList>
            <person name="Kim M.K."/>
        </authorList>
    </citation>
    <scope>NUCLEOTIDE SEQUENCE</scope>
    <source>
        <strain evidence="2">BT186</strain>
    </source>
</reference>
<evidence type="ECO:0000313" key="2">
    <source>
        <dbReference type="EMBL" id="MBO0360397.1"/>
    </source>
</evidence>
<dbReference type="Proteomes" id="UP000664144">
    <property type="component" value="Unassembled WGS sequence"/>
</dbReference>
<protein>
    <submittedName>
        <fullName evidence="2">Uncharacterized protein</fullName>
    </submittedName>
</protein>